<reference evidence="3" key="1">
    <citation type="submission" date="2012-04" db="EMBL/GenBank/DDBJ databases">
        <title>Finished genome of Dactylococcopsis salina PCC 8305.</title>
        <authorList>
            <consortium name="US DOE Joint Genome Institute"/>
            <person name="Gugger M."/>
            <person name="Coursin T."/>
            <person name="Rippka R."/>
            <person name="Tandeau De Marsac N."/>
            <person name="Huntemann M."/>
            <person name="Wei C.-L."/>
            <person name="Han J."/>
            <person name="Detter J.C."/>
            <person name="Han C."/>
            <person name="Tapia R."/>
            <person name="Daligault H."/>
            <person name="Chen A."/>
            <person name="Krypides N."/>
            <person name="Mavromatis K."/>
            <person name="Markowitz V."/>
            <person name="Szeto E."/>
            <person name="Ivanova N."/>
            <person name="Ovchinnikova G."/>
            <person name="Pagani I."/>
            <person name="Pati A."/>
            <person name="Goodwin L."/>
            <person name="Peters L."/>
            <person name="Pitluck S."/>
            <person name="Woyke T."/>
            <person name="Kerfeld C."/>
        </authorList>
    </citation>
    <scope>NUCLEOTIDE SEQUENCE [LARGE SCALE GENOMIC DNA]</scope>
    <source>
        <strain evidence="3">PCC 8305</strain>
    </source>
</reference>
<evidence type="ECO:0000256" key="1">
    <source>
        <dbReference type="SAM" id="MobiDB-lite"/>
    </source>
</evidence>
<feature type="region of interest" description="Disordered" evidence="1">
    <location>
        <begin position="110"/>
        <end position="146"/>
    </location>
</feature>
<proteinExistence type="predicted"/>
<dbReference type="OrthoDB" id="532877at2"/>
<keyword evidence="2" id="KW-0812">Transmembrane</keyword>
<feature type="compositionally biased region" description="Polar residues" evidence="1">
    <location>
        <begin position="131"/>
        <end position="146"/>
    </location>
</feature>
<dbReference type="HOGENOM" id="CLU_1832392_0_0_3"/>
<dbReference type="EMBL" id="CP003944">
    <property type="protein sequence ID" value="AFZ50189.1"/>
    <property type="molecule type" value="Genomic_DNA"/>
</dbReference>
<dbReference type="InterPro" id="IPR010004">
    <property type="entry name" value="Uncharacterised_Ycf66"/>
</dbReference>
<dbReference type="STRING" id="13035.Dacsa_1504"/>
<dbReference type="Pfam" id="PF07444">
    <property type="entry name" value="Ycf66_N"/>
    <property type="match status" value="1"/>
</dbReference>
<keyword evidence="2" id="KW-1133">Transmembrane helix</keyword>
<dbReference type="AlphaFoldDB" id="K9YTI6"/>
<evidence type="ECO:0000256" key="2">
    <source>
        <dbReference type="SAM" id="Phobius"/>
    </source>
</evidence>
<organism evidence="3 4">
    <name type="scientific">Dactylococcopsis salina (strain PCC 8305)</name>
    <name type="common">Myxobactron salinum</name>
    <dbReference type="NCBI Taxonomy" id="13035"/>
    <lineage>
        <taxon>Bacteria</taxon>
        <taxon>Bacillati</taxon>
        <taxon>Cyanobacteriota</taxon>
        <taxon>Cyanophyceae</taxon>
        <taxon>Nodosilineales</taxon>
        <taxon>Cymatolegaceae</taxon>
        <taxon>Dactylococcopsis</taxon>
    </lineage>
</organism>
<name>K9YTI6_DACS8</name>
<dbReference type="RefSeq" id="WP_015229193.1">
    <property type="nucleotide sequence ID" value="NC_019780.1"/>
</dbReference>
<feature type="transmembrane region" description="Helical" evidence="2">
    <location>
        <begin position="45"/>
        <end position="71"/>
    </location>
</feature>
<evidence type="ECO:0000313" key="4">
    <source>
        <dbReference type="Proteomes" id="UP000010482"/>
    </source>
</evidence>
<keyword evidence="4" id="KW-1185">Reference proteome</keyword>
<feature type="compositionally biased region" description="Low complexity" evidence="1">
    <location>
        <begin position="114"/>
        <end position="130"/>
    </location>
</feature>
<sequence length="146" mass="15925">MLALLLALAVALASFLLYFAAFFFPEVHRKSDFYWSGLGLFYGLVLWVCAGRITGGVLLGQTASVALLLWFGTQTLILRRVLASPSEKTNISQSVASRLQSLSPLKLWQKNSKQDTQTTPSVTSSSTQETDSIASEKSSSQETDQS</sequence>
<dbReference type="PATRIC" id="fig|13035.3.peg.1692"/>
<dbReference type="eggNOG" id="COG3087">
    <property type="taxonomic scope" value="Bacteria"/>
</dbReference>
<evidence type="ECO:0000313" key="3">
    <source>
        <dbReference type="EMBL" id="AFZ50189.1"/>
    </source>
</evidence>
<dbReference type="Proteomes" id="UP000010482">
    <property type="component" value="Chromosome"/>
</dbReference>
<dbReference type="KEGG" id="dsl:Dacsa_1504"/>
<gene>
    <name evidence="3" type="ORF">Dacsa_1504</name>
</gene>
<accession>K9YTI6</accession>
<keyword evidence="2" id="KW-0472">Membrane</keyword>
<protein>
    <submittedName>
        <fullName evidence="3">Ycf66 protein N-terminus</fullName>
    </submittedName>
</protein>